<proteinExistence type="predicted"/>
<feature type="compositionally biased region" description="Acidic residues" evidence="1">
    <location>
        <begin position="9"/>
        <end position="25"/>
    </location>
</feature>
<dbReference type="EMBL" id="JAHYIQ010000027">
    <property type="protein sequence ID" value="KAK1121248.1"/>
    <property type="molecule type" value="Genomic_DNA"/>
</dbReference>
<name>A0AA40FLA2_9HYME</name>
<gene>
    <name evidence="2" type="ORF">K0M31_010555</name>
</gene>
<organism evidence="2 3">
    <name type="scientific">Melipona bicolor</name>
    <dbReference type="NCBI Taxonomy" id="60889"/>
    <lineage>
        <taxon>Eukaryota</taxon>
        <taxon>Metazoa</taxon>
        <taxon>Ecdysozoa</taxon>
        <taxon>Arthropoda</taxon>
        <taxon>Hexapoda</taxon>
        <taxon>Insecta</taxon>
        <taxon>Pterygota</taxon>
        <taxon>Neoptera</taxon>
        <taxon>Endopterygota</taxon>
        <taxon>Hymenoptera</taxon>
        <taxon>Apocrita</taxon>
        <taxon>Aculeata</taxon>
        <taxon>Apoidea</taxon>
        <taxon>Anthophila</taxon>
        <taxon>Apidae</taxon>
        <taxon>Melipona</taxon>
    </lineage>
</organism>
<comment type="caution">
    <text evidence="2">The sequence shown here is derived from an EMBL/GenBank/DDBJ whole genome shotgun (WGS) entry which is preliminary data.</text>
</comment>
<evidence type="ECO:0000313" key="2">
    <source>
        <dbReference type="EMBL" id="KAK1121248.1"/>
    </source>
</evidence>
<evidence type="ECO:0000313" key="3">
    <source>
        <dbReference type="Proteomes" id="UP001177670"/>
    </source>
</evidence>
<dbReference type="AlphaFoldDB" id="A0AA40FLA2"/>
<sequence>MRNKKKKEEEEEEEVEEEEEEEETGQAEGGQQASKWGTGKRRPLRRDQGCKVTLMTQSPAAASGDI</sequence>
<evidence type="ECO:0000256" key="1">
    <source>
        <dbReference type="SAM" id="MobiDB-lite"/>
    </source>
</evidence>
<reference evidence="2" key="1">
    <citation type="submission" date="2021-10" db="EMBL/GenBank/DDBJ databases">
        <title>Melipona bicolor Genome sequencing and assembly.</title>
        <authorList>
            <person name="Araujo N.S."/>
            <person name="Arias M.C."/>
        </authorList>
    </citation>
    <scope>NUCLEOTIDE SEQUENCE</scope>
    <source>
        <strain evidence="2">USP_2M_L1-L4_2017</strain>
        <tissue evidence="2">Whole body</tissue>
    </source>
</reference>
<feature type="region of interest" description="Disordered" evidence="1">
    <location>
        <begin position="1"/>
        <end position="66"/>
    </location>
</feature>
<dbReference type="Proteomes" id="UP001177670">
    <property type="component" value="Unassembled WGS sequence"/>
</dbReference>
<accession>A0AA40FLA2</accession>
<keyword evidence="3" id="KW-1185">Reference proteome</keyword>
<protein>
    <submittedName>
        <fullName evidence="2">Uncharacterized protein</fullName>
    </submittedName>
</protein>